<dbReference type="EMBL" id="MU266363">
    <property type="protein sequence ID" value="KAH7927641.1"/>
    <property type="molecule type" value="Genomic_DNA"/>
</dbReference>
<accession>A0ACB8BQ52</accession>
<evidence type="ECO:0000313" key="1">
    <source>
        <dbReference type="EMBL" id="KAH7927641.1"/>
    </source>
</evidence>
<dbReference type="Proteomes" id="UP000790709">
    <property type="component" value="Unassembled WGS sequence"/>
</dbReference>
<sequence length="77" mass="8704">MCQLQDLPRVRQKLMLPQAVYLNPRRSRAFARVYARLAAFARQSRKNSTGQVHVSSTVRSRIAMGPLLEPILIPCGI</sequence>
<comment type="caution">
    <text evidence="1">The sequence shown here is derived from an EMBL/GenBank/DDBJ whole genome shotgun (WGS) entry which is preliminary data.</text>
</comment>
<evidence type="ECO:0000313" key="2">
    <source>
        <dbReference type="Proteomes" id="UP000790709"/>
    </source>
</evidence>
<gene>
    <name evidence="1" type="ORF">BV22DRAFT_1031537</name>
</gene>
<proteinExistence type="predicted"/>
<keyword evidence="2" id="KW-1185">Reference proteome</keyword>
<organism evidence="1 2">
    <name type="scientific">Leucogyrophana mollusca</name>
    <dbReference type="NCBI Taxonomy" id="85980"/>
    <lineage>
        <taxon>Eukaryota</taxon>
        <taxon>Fungi</taxon>
        <taxon>Dikarya</taxon>
        <taxon>Basidiomycota</taxon>
        <taxon>Agaricomycotina</taxon>
        <taxon>Agaricomycetes</taxon>
        <taxon>Agaricomycetidae</taxon>
        <taxon>Boletales</taxon>
        <taxon>Boletales incertae sedis</taxon>
        <taxon>Leucogyrophana</taxon>
    </lineage>
</organism>
<protein>
    <submittedName>
        <fullName evidence="1">Uncharacterized protein</fullName>
    </submittedName>
</protein>
<reference evidence="1" key="1">
    <citation type="journal article" date="2021" name="New Phytol.">
        <title>Evolutionary innovations through gain and loss of genes in the ectomycorrhizal Boletales.</title>
        <authorList>
            <person name="Wu G."/>
            <person name="Miyauchi S."/>
            <person name="Morin E."/>
            <person name="Kuo A."/>
            <person name="Drula E."/>
            <person name="Varga T."/>
            <person name="Kohler A."/>
            <person name="Feng B."/>
            <person name="Cao Y."/>
            <person name="Lipzen A."/>
            <person name="Daum C."/>
            <person name="Hundley H."/>
            <person name="Pangilinan J."/>
            <person name="Johnson J."/>
            <person name="Barry K."/>
            <person name="LaButti K."/>
            <person name="Ng V."/>
            <person name="Ahrendt S."/>
            <person name="Min B."/>
            <person name="Choi I.G."/>
            <person name="Park H."/>
            <person name="Plett J.M."/>
            <person name="Magnuson J."/>
            <person name="Spatafora J.W."/>
            <person name="Nagy L.G."/>
            <person name="Henrissat B."/>
            <person name="Grigoriev I.V."/>
            <person name="Yang Z.L."/>
            <person name="Xu J."/>
            <person name="Martin F.M."/>
        </authorList>
    </citation>
    <scope>NUCLEOTIDE SEQUENCE</scope>
    <source>
        <strain evidence="1">KUC20120723A-06</strain>
    </source>
</reference>
<name>A0ACB8BQ52_9AGAM</name>